<sequence>MSVEDLSDWPFSLFVVDAVGPLVTTPRGNKFILVFADYFTRWVEAFPVAALDTLTFVQIMVDEVLCRHGVPERLLGDRGTNFISELAKSFYEPLGLKKLFGTAYHPDSKAGGTLRWTSDWNVTHVRQRNSIRLGPVFAACAVCLPNFLPQDFGRLSLIQFIRARSCFASGLGLFKH</sequence>
<dbReference type="Proteomes" id="UP001165121">
    <property type="component" value="Unassembled WGS sequence"/>
</dbReference>
<dbReference type="Pfam" id="PF00665">
    <property type="entry name" value="rve"/>
    <property type="match status" value="1"/>
</dbReference>
<feature type="domain" description="Integrase catalytic" evidence="1">
    <location>
        <begin position="6"/>
        <end position="110"/>
    </location>
</feature>
<dbReference type="InterPro" id="IPR001584">
    <property type="entry name" value="Integrase_cat-core"/>
</dbReference>
<dbReference type="SUPFAM" id="SSF53098">
    <property type="entry name" value="Ribonuclease H-like"/>
    <property type="match status" value="1"/>
</dbReference>
<dbReference type="InterPro" id="IPR012337">
    <property type="entry name" value="RNaseH-like_sf"/>
</dbReference>
<comment type="caution">
    <text evidence="2">The sequence shown here is derived from an EMBL/GenBank/DDBJ whole genome shotgun (WGS) entry which is preliminary data.</text>
</comment>
<protein>
    <submittedName>
        <fullName evidence="2">Unnamed protein product</fullName>
    </submittedName>
</protein>
<evidence type="ECO:0000259" key="1">
    <source>
        <dbReference type="PROSITE" id="PS50994"/>
    </source>
</evidence>
<dbReference type="EMBL" id="BSXT01000011">
    <property type="protein sequence ID" value="GMF14686.1"/>
    <property type="molecule type" value="Genomic_DNA"/>
</dbReference>
<proteinExistence type="predicted"/>
<accession>A0A9W6WS65</accession>
<gene>
    <name evidence="2" type="ORF">Pfra01_000014400</name>
</gene>
<dbReference type="Gene3D" id="3.30.420.10">
    <property type="entry name" value="Ribonuclease H-like superfamily/Ribonuclease H"/>
    <property type="match status" value="1"/>
</dbReference>
<dbReference type="PANTHER" id="PTHR37984">
    <property type="entry name" value="PROTEIN CBG26694"/>
    <property type="match status" value="1"/>
</dbReference>
<dbReference type="GO" id="GO:0015074">
    <property type="term" value="P:DNA integration"/>
    <property type="evidence" value="ECO:0007669"/>
    <property type="project" value="InterPro"/>
</dbReference>
<dbReference type="GO" id="GO:0003676">
    <property type="term" value="F:nucleic acid binding"/>
    <property type="evidence" value="ECO:0007669"/>
    <property type="project" value="InterPro"/>
</dbReference>
<dbReference type="OrthoDB" id="115643at2759"/>
<keyword evidence="3" id="KW-1185">Reference proteome</keyword>
<dbReference type="PROSITE" id="PS50994">
    <property type="entry name" value="INTEGRASE"/>
    <property type="match status" value="1"/>
</dbReference>
<dbReference type="InterPro" id="IPR050951">
    <property type="entry name" value="Retrovirus_Pol_polyprotein"/>
</dbReference>
<name>A0A9W6WS65_9STRA</name>
<reference evidence="2" key="1">
    <citation type="submission" date="2023-04" db="EMBL/GenBank/DDBJ databases">
        <title>Phytophthora fragariaefolia NBRC 109709.</title>
        <authorList>
            <person name="Ichikawa N."/>
            <person name="Sato H."/>
            <person name="Tonouchi N."/>
        </authorList>
    </citation>
    <scope>NUCLEOTIDE SEQUENCE</scope>
    <source>
        <strain evidence="2">NBRC 109709</strain>
    </source>
</reference>
<evidence type="ECO:0000313" key="3">
    <source>
        <dbReference type="Proteomes" id="UP001165121"/>
    </source>
</evidence>
<evidence type="ECO:0000313" key="2">
    <source>
        <dbReference type="EMBL" id="GMF14686.1"/>
    </source>
</evidence>
<organism evidence="2 3">
    <name type="scientific">Phytophthora fragariaefolia</name>
    <dbReference type="NCBI Taxonomy" id="1490495"/>
    <lineage>
        <taxon>Eukaryota</taxon>
        <taxon>Sar</taxon>
        <taxon>Stramenopiles</taxon>
        <taxon>Oomycota</taxon>
        <taxon>Peronosporomycetes</taxon>
        <taxon>Peronosporales</taxon>
        <taxon>Peronosporaceae</taxon>
        <taxon>Phytophthora</taxon>
    </lineage>
</organism>
<dbReference type="InterPro" id="IPR036397">
    <property type="entry name" value="RNaseH_sf"/>
</dbReference>
<dbReference type="AlphaFoldDB" id="A0A9W6WS65"/>
<dbReference type="PANTHER" id="PTHR37984:SF5">
    <property type="entry name" value="PROTEIN NYNRIN-LIKE"/>
    <property type="match status" value="1"/>
</dbReference>